<dbReference type="InterPro" id="IPR013108">
    <property type="entry name" value="Amidohydro_3"/>
</dbReference>
<keyword evidence="3" id="KW-1185">Reference proteome</keyword>
<dbReference type="AlphaFoldDB" id="A0A543BN16"/>
<dbReference type="GO" id="GO:0016810">
    <property type="term" value="F:hydrolase activity, acting on carbon-nitrogen (but not peptide) bonds"/>
    <property type="evidence" value="ECO:0007669"/>
    <property type="project" value="InterPro"/>
</dbReference>
<dbReference type="Gene3D" id="3.20.20.140">
    <property type="entry name" value="Metal-dependent hydrolases"/>
    <property type="match status" value="1"/>
</dbReference>
<sequence>MRENSPSSEPIAMIRAVRIAGPGREFLLDDEPVDIEIAEGRIVDIAPTGRLRPQGAVLDGDGAWLVPGLWDNHVHTVQWALAAEREPLGTVGSAAEAARRMTHVATLADGRRVGAGYRDALWSDLPDLVTLDAATGDVPTYLINADVHSVWINSAALRREGFRSPDGVLREEDAFEISRRLNAVDPAHSDRAVQEAGEQAAARGITGLVDFDMAWNAEAWPRRIAAGFAAHRVEFAVYSFDLDRAIAAGLRTGDLLESEDAPTAGRGLVRVGPLKIISDGSLGTRTAACSHAYPGDPENFGVLNVPRDALIEALVTATGAGLGVAVHAIGDRATTSALDAFTVSGATGSIEHAQLIRHADLARFARLGVIASVQPQHALDDRDLVGRHWAEQTAIGYPLASLLAVGAELRFGSDAPVAELDPWQAISAAVSRTDDDREPWHPEERVSIDQALQASVRTSIRPGEPADLVLCGLDPQTATGSQLRGMPVHATVLAGRTTHTA</sequence>
<protein>
    <recommendedName>
        <fullName evidence="1">Amidohydrolase 3 domain-containing protein</fullName>
    </recommendedName>
</protein>
<gene>
    <name evidence="2" type="ORF">FB560_1844</name>
</gene>
<evidence type="ECO:0000313" key="2">
    <source>
        <dbReference type="EMBL" id="TQL86196.1"/>
    </source>
</evidence>
<dbReference type="Gene3D" id="3.10.310.70">
    <property type="match status" value="1"/>
</dbReference>
<accession>A0A543BN16</accession>
<proteinExistence type="predicted"/>
<dbReference type="InterPro" id="IPR032466">
    <property type="entry name" value="Metal_Hydrolase"/>
</dbReference>
<dbReference type="Proteomes" id="UP000317209">
    <property type="component" value="Unassembled WGS sequence"/>
</dbReference>
<dbReference type="Gene3D" id="2.30.40.10">
    <property type="entry name" value="Urease, subunit C, domain 1"/>
    <property type="match status" value="1"/>
</dbReference>
<evidence type="ECO:0000313" key="3">
    <source>
        <dbReference type="Proteomes" id="UP000317209"/>
    </source>
</evidence>
<dbReference type="SUPFAM" id="SSF51556">
    <property type="entry name" value="Metallo-dependent hydrolases"/>
    <property type="match status" value="1"/>
</dbReference>
<feature type="domain" description="Amidohydrolase 3" evidence="1">
    <location>
        <begin position="57"/>
        <end position="498"/>
    </location>
</feature>
<organism evidence="2 3">
    <name type="scientific">Microbacterium saperdae</name>
    <dbReference type="NCBI Taxonomy" id="69368"/>
    <lineage>
        <taxon>Bacteria</taxon>
        <taxon>Bacillati</taxon>
        <taxon>Actinomycetota</taxon>
        <taxon>Actinomycetes</taxon>
        <taxon>Micrococcales</taxon>
        <taxon>Microbacteriaceae</taxon>
        <taxon>Microbacterium</taxon>
    </lineage>
</organism>
<dbReference type="InterPro" id="IPR011059">
    <property type="entry name" value="Metal-dep_hydrolase_composite"/>
</dbReference>
<evidence type="ECO:0000259" key="1">
    <source>
        <dbReference type="Pfam" id="PF07969"/>
    </source>
</evidence>
<comment type="caution">
    <text evidence="2">The sequence shown here is derived from an EMBL/GenBank/DDBJ whole genome shotgun (WGS) entry which is preliminary data.</text>
</comment>
<dbReference type="PANTHER" id="PTHR22642">
    <property type="entry name" value="IMIDAZOLONEPROPIONASE"/>
    <property type="match status" value="1"/>
</dbReference>
<dbReference type="Pfam" id="PF07969">
    <property type="entry name" value="Amidohydro_3"/>
    <property type="match status" value="1"/>
</dbReference>
<dbReference type="EMBL" id="VFOX01000001">
    <property type="protein sequence ID" value="TQL86196.1"/>
    <property type="molecule type" value="Genomic_DNA"/>
</dbReference>
<dbReference type="SUPFAM" id="SSF51338">
    <property type="entry name" value="Composite domain of metallo-dependent hydrolases"/>
    <property type="match status" value="1"/>
</dbReference>
<dbReference type="PANTHER" id="PTHR22642:SF2">
    <property type="entry name" value="PROTEIN LONG AFTER FAR-RED 3"/>
    <property type="match status" value="1"/>
</dbReference>
<dbReference type="RefSeq" id="WP_407662552.1">
    <property type="nucleotide sequence ID" value="NZ_VFOX01000001.1"/>
</dbReference>
<reference evidence="2 3" key="1">
    <citation type="submission" date="2019-06" db="EMBL/GenBank/DDBJ databases">
        <title>Sequencing the genomes of 1000 actinobacteria strains.</title>
        <authorList>
            <person name="Klenk H.-P."/>
        </authorList>
    </citation>
    <scope>NUCLEOTIDE SEQUENCE [LARGE SCALE GENOMIC DNA]</scope>
    <source>
        <strain evidence="2 3">DSM 20169</strain>
    </source>
</reference>
<name>A0A543BN16_9MICO</name>